<protein>
    <recommendedName>
        <fullName evidence="3">Head decoration protein</fullName>
    </recommendedName>
</protein>
<evidence type="ECO:0000313" key="2">
    <source>
        <dbReference type="Proteomes" id="UP000005573"/>
    </source>
</evidence>
<accession>E6M110</accession>
<gene>
    <name evidence="1" type="ORF">HMPREF0388_1743</name>
</gene>
<reference evidence="1 2" key="1">
    <citation type="submission" date="2010-12" db="EMBL/GenBank/DDBJ databases">
        <authorList>
            <person name="Muzny D."/>
            <person name="Qin X."/>
            <person name="Deng J."/>
            <person name="Jiang H."/>
            <person name="Liu Y."/>
            <person name="Qu J."/>
            <person name="Song X.-Z."/>
            <person name="Zhang L."/>
            <person name="Thornton R."/>
            <person name="Coyle M."/>
            <person name="Francisco L."/>
            <person name="Jackson L."/>
            <person name="Javaid M."/>
            <person name="Korchina V."/>
            <person name="Kovar C."/>
            <person name="Mata R."/>
            <person name="Mathew T."/>
            <person name="Ngo R."/>
            <person name="Nguyen L."/>
            <person name="Nguyen N."/>
            <person name="Okwuonu G."/>
            <person name="Ongeri F."/>
            <person name="Pham C."/>
            <person name="Simmons D."/>
            <person name="Wilczek-Boney K."/>
            <person name="Hale W."/>
            <person name="Jakkamsetti A."/>
            <person name="Pham P."/>
            <person name="Ruth R."/>
            <person name="San Lucas F."/>
            <person name="Warren J."/>
            <person name="Zhang J."/>
            <person name="Zhao Z."/>
            <person name="Zhou C."/>
            <person name="Zhu D."/>
            <person name="Lee S."/>
            <person name="Bess C."/>
            <person name="Blankenburg K."/>
            <person name="Forbes L."/>
            <person name="Fu Q."/>
            <person name="Gubbala S."/>
            <person name="Hirani K."/>
            <person name="Jayaseelan J.C."/>
            <person name="Lara F."/>
            <person name="Munidasa M."/>
            <person name="Palculict T."/>
            <person name="Patil S."/>
            <person name="Pu L.-L."/>
            <person name="Saada N."/>
            <person name="Tang L."/>
            <person name="Weissenberger G."/>
            <person name="Zhu Y."/>
            <person name="Hemphill L."/>
            <person name="Shang Y."/>
            <person name="Youmans B."/>
            <person name="Ayvaz T."/>
            <person name="Ross M."/>
            <person name="Santibanez J."/>
            <person name="Aqrawi P."/>
            <person name="Gross S."/>
            <person name="Joshi V."/>
            <person name="Fowler G."/>
            <person name="Nazareth L."/>
            <person name="Reid J."/>
            <person name="Worley K."/>
            <person name="Petrosino J."/>
            <person name="Highlander S."/>
            <person name="Gibbs R."/>
        </authorList>
    </citation>
    <scope>NUCLEOTIDE SEQUENCE [LARGE SCALE GENOMIC DNA]</scope>
    <source>
        <strain evidence="1 2">ATCC 51333</strain>
    </source>
</reference>
<evidence type="ECO:0000313" key="1">
    <source>
        <dbReference type="EMBL" id="EFU79640.1"/>
    </source>
</evidence>
<sequence>MPIYEPVEQVELTEKLPAWVYFDERRDRDTITIKTAGLTREADGRIKAGAALVQDTDGAYKAAPAGTSEKPTIAAGLLLFDVYAPEGASTVPGVLFTRGTVAKTMPKLTANVALPATIRVK</sequence>
<proteinExistence type="predicted"/>
<comment type="caution">
    <text evidence="1">The sequence shown here is derived from an EMBL/GenBank/DDBJ whole genome shotgun (WGS) entry which is preliminary data.</text>
</comment>
<dbReference type="Proteomes" id="UP000005573">
    <property type="component" value="Unassembled WGS sequence"/>
</dbReference>
<dbReference type="RefSeq" id="WP_004010118.1">
    <property type="nucleotide sequence ID" value="NZ_GL622340.1"/>
</dbReference>
<dbReference type="EMBL" id="AEPY01000011">
    <property type="protein sequence ID" value="EFU79640.1"/>
    <property type="molecule type" value="Genomic_DNA"/>
</dbReference>
<dbReference type="AlphaFoldDB" id="E6M110"/>
<organism evidence="1 2">
    <name type="scientific">Mobiluncus curtisii ATCC 51333</name>
    <dbReference type="NCBI Taxonomy" id="887326"/>
    <lineage>
        <taxon>Bacteria</taxon>
        <taxon>Bacillati</taxon>
        <taxon>Actinomycetota</taxon>
        <taxon>Actinomycetes</taxon>
        <taxon>Actinomycetales</taxon>
        <taxon>Actinomycetaceae</taxon>
        <taxon>Mobiluncus</taxon>
    </lineage>
</organism>
<dbReference type="HOGENOM" id="CLU_2035410_0_0_11"/>
<name>E6M110_9ACTO</name>
<evidence type="ECO:0008006" key="3">
    <source>
        <dbReference type="Google" id="ProtNLM"/>
    </source>
</evidence>